<evidence type="ECO:0000256" key="2">
    <source>
        <dbReference type="ARBA" id="ARBA00023015"/>
    </source>
</evidence>
<dbReference type="InterPro" id="IPR024940">
    <property type="entry name" value="TCF/LEF"/>
</dbReference>
<dbReference type="GO" id="GO:0060070">
    <property type="term" value="P:canonical Wnt signaling pathway"/>
    <property type="evidence" value="ECO:0007669"/>
    <property type="project" value="TreeGrafter"/>
</dbReference>
<keyword evidence="3" id="KW-0238">DNA-binding</keyword>
<protein>
    <submittedName>
        <fullName evidence="8">Transcription factor 7</fullName>
    </submittedName>
</protein>
<comment type="subcellular location">
    <subcellularLocation>
        <location evidence="1">Nucleus</location>
    </subcellularLocation>
</comment>
<dbReference type="InterPro" id="IPR036910">
    <property type="entry name" value="HMG_box_dom_sf"/>
</dbReference>
<organism evidence="8 9">
    <name type="scientific">Liparis tanakae</name>
    <name type="common">Tanaka's snailfish</name>
    <dbReference type="NCBI Taxonomy" id="230148"/>
    <lineage>
        <taxon>Eukaryota</taxon>
        <taxon>Metazoa</taxon>
        <taxon>Chordata</taxon>
        <taxon>Craniata</taxon>
        <taxon>Vertebrata</taxon>
        <taxon>Euteleostomi</taxon>
        <taxon>Actinopterygii</taxon>
        <taxon>Neopterygii</taxon>
        <taxon>Teleostei</taxon>
        <taxon>Neoteleostei</taxon>
        <taxon>Acanthomorphata</taxon>
        <taxon>Eupercaria</taxon>
        <taxon>Perciformes</taxon>
        <taxon>Cottioidei</taxon>
        <taxon>Cottales</taxon>
        <taxon>Liparidae</taxon>
        <taxon>Liparis</taxon>
    </lineage>
</organism>
<dbReference type="Gene3D" id="1.10.30.10">
    <property type="entry name" value="High mobility group box domain"/>
    <property type="match status" value="1"/>
</dbReference>
<dbReference type="PANTHER" id="PTHR10373:SF25">
    <property type="entry name" value="TRANSCRIPTION FACTOR 7-LIKE 1"/>
    <property type="match status" value="1"/>
</dbReference>
<dbReference type="GO" id="GO:1990907">
    <property type="term" value="C:beta-catenin-TCF complex"/>
    <property type="evidence" value="ECO:0007669"/>
    <property type="project" value="TreeGrafter"/>
</dbReference>
<dbReference type="GO" id="GO:0000978">
    <property type="term" value="F:RNA polymerase II cis-regulatory region sequence-specific DNA binding"/>
    <property type="evidence" value="ECO:0007669"/>
    <property type="project" value="TreeGrafter"/>
</dbReference>
<keyword evidence="4" id="KW-0010">Activator</keyword>
<proteinExistence type="predicted"/>
<evidence type="ECO:0000256" key="3">
    <source>
        <dbReference type="ARBA" id="ARBA00023125"/>
    </source>
</evidence>
<dbReference type="EMBL" id="SRLO01000093">
    <property type="protein sequence ID" value="TNN76446.1"/>
    <property type="molecule type" value="Genomic_DNA"/>
</dbReference>
<name>A0A4Z2IET0_9TELE</name>
<sequence>MQTVRTQMHRGSLWEPALINVVLSPQWKSLSIEEQAKYYGQADAEKRLHAQCHPEWTSGNNYGVKKKRDRSKAGKLAAELSEDVTQPAKKQRAASVCTQVVAPPPQNVTWIMETVPFRGPEGQ</sequence>
<dbReference type="OrthoDB" id="8858797at2759"/>
<dbReference type="AlphaFoldDB" id="A0A4Z2IET0"/>
<evidence type="ECO:0000256" key="7">
    <source>
        <dbReference type="SAM" id="MobiDB-lite"/>
    </source>
</evidence>
<dbReference type="GO" id="GO:0000981">
    <property type="term" value="F:DNA-binding transcription factor activity, RNA polymerase II-specific"/>
    <property type="evidence" value="ECO:0007669"/>
    <property type="project" value="TreeGrafter"/>
</dbReference>
<keyword evidence="9" id="KW-1185">Reference proteome</keyword>
<accession>A0A4Z2IET0</accession>
<comment type="caution">
    <text evidence="8">The sequence shown here is derived from an EMBL/GenBank/DDBJ whole genome shotgun (WGS) entry which is preliminary data.</text>
</comment>
<evidence type="ECO:0000256" key="4">
    <source>
        <dbReference type="ARBA" id="ARBA00023159"/>
    </source>
</evidence>
<feature type="region of interest" description="Disordered" evidence="7">
    <location>
        <begin position="54"/>
        <end position="96"/>
    </location>
</feature>
<dbReference type="SUPFAM" id="SSF47095">
    <property type="entry name" value="HMG-box"/>
    <property type="match status" value="1"/>
</dbReference>
<gene>
    <name evidence="8" type="primary">Tcf7_1</name>
    <name evidence="8" type="ORF">EYF80_013311</name>
</gene>
<evidence type="ECO:0000256" key="1">
    <source>
        <dbReference type="ARBA" id="ARBA00004123"/>
    </source>
</evidence>
<keyword evidence="5" id="KW-0804">Transcription</keyword>
<evidence type="ECO:0000313" key="8">
    <source>
        <dbReference type="EMBL" id="TNN76446.1"/>
    </source>
</evidence>
<evidence type="ECO:0000313" key="9">
    <source>
        <dbReference type="Proteomes" id="UP000314294"/>
    </source>
</evidence>
<evidence type="ECO:0000256" key="5">
    <source>
        <dbReference type="ARBA" id="ARBA00023163"/>
    </source>
</evidence>
<keyword evidence="2" id="KW-0805">Transcription regulation</keyword>
<dbReference type="PANTHER" id="PTHR10373">
    <property type="entry name" value="TRANSCRIPTION FACTOR 7 FAMILY MEMBER"/>
    <property type="match status" value="1"/>
</dbReference>
<keyword evidence="6" id="KW-0539">Nucleus</keyword>
<evidence type="ECO:0000256" key="6">
    <source>
        <dbReference type="ARBA" id="ARBA00023242"/>
    </source>
</evidence>
<dbReference type="Proteomes" id="UP000314294">
    <property type="component" value="Unassembled WGS sequence"/>
</dbReference>
<reference evidence="8 9" key="1">
    <citation type="submission" date="2019-03" db="EMBL/GenBank/DDBJ databases">
        <title>First draft genome of Liparis tanakae, snailfish: a comprehensive survey of snailfish specific genes.</title>
        <authorList>
            <person name="Kim W."/>
            <person name="Song I."/>
            <person name="Jeong J.-H."/>
            <person name="Kim D."/>
            <person name="Kim S."/>
            <person name="Ryu S."/>
            <person name="Song J.Y."/>
            <person name="Lee S.K."/>
        </authorList>
    </citation>
    <scope>NUCLEOTIDE SEQUENCE [LARGE SCALE GENOMIC DNA]</scope>
    <source>
        <tissue evidence="8">Muscle</tissue>
    </source>
</reference>
<dbReference type="GO" id="GO:0000785">
    <property type="term" value="C:chromatin"/>
    <property type="evidence" value="ECO:0007669"/>
    <property type="project" value="TreeGrafter"/>
</dbReference>